<dbReference type="PRINTS" id="PR00119">
    <property type="entry name" value="CATATPASE"/>
</dbReference>
<dbReference type="Pfam" id="PF13246">
    <property type="entry name" value="Cation_ATPase"/>
    <property type="match status" value="1"/>
</dbReference>
<dbReference type="Proteomes" id="UP001523550">
    <property type="component" value="Unassembled WGS sequence"/>
</dbReference>
<sequence>MAQDSSHHQANCQRWHTLSAEEVREAQGVGREGLSSDEAQARLEEHGRNELKRPEGSSTLKRFLRHFHNILIYILIAAAIGTALLGHWVDTAVIATVVLINTLIGFVQEGKAEKALDAIRKLLSPVALVVRDGKRREIPADEIVPGDLVHLQAGDKIPADLRLVDTKNLRIEEAALTGESVPVEKDLAPVTDDAPLGDRACIAYSGTLVTFGRGVGVVVATGDGTEIGRISSMLGEVESLQTPLVRQVEQFGRWLAAIIIAISVATFAFGYWVRSYPLDEMFLAAASLAVSTIPEGLPAIMTIALAIGVQKMARRNAIIRKLPAVETLGSVSAICSDKTGTLTRNEMTVQVLAFADRQVEVDGVGYAPHGEFSAEGRDINPEDEPSLWETLQAGLLCNDAQLYQQNGDWVMEGDPTEGALLTVACKAGFDPQQHHEHHPRIDGLPFDSDTKYMATLHHDHRGHEVIYLKGAPERLLSLCDRQMGRQGPEPLDTTHWDRIMDAIAGRGQRLLAIAARDADSGQSTLDYEHVEQGHFTLMAVVGIMDPPRDEAIRAVEECITAGIRVKMITGDHLITASAVGEMLGIHRQGQYQEGDQDGGQEECRAISGQQLDDMDDQALRVVVANTDVFARTTPEHKLRLVEALQAGGRIVAMTGDGVNDAPALKRSDVGVAMGRKGTEAAKEASEMVLADDNFASIAHAVEEGRTVYDNIRKAILHMLPCNAGQSLTIMMAILMGLALPLTPVQVLWVNMVTSVTLAMSLAFQPSEPGVMSRPPREADAPLLSGFLLWRIPFVAILLWIGTFGHFVYMEQLTDASEELARTVAINTLVAGQAFYLLNLRLIFQPVLTGWELFRSKAIWSALGILVILQLSFTYLPFMNTLFGLEPIGLSDWTRIMAFGLAVFIIVELEKWVLRRTSWVETGDGETNPPSNQPRRA</sequence>
<evidence type="ECO:0000313" key="11">
    <source>
        <dbReference type="EMBL" id="MCP1727421.1"/>
    </source>
</evidence>
<dbReference type="SUPFAM" id="SSF56784">
    <property type="entry name" value="HAD-like"/>
    <property type="match status" value="1"/>
</dbReference>
<comment type="caution">
    <text evidence="11">The sequence shown here is derived from an EMBL/GenBank/DDBJ whole genome shotgun (WGS) entry which is preliminary data.</text>
</comment>
<evidence type="ECO:0000256" key="8">
    <source>
        <dbReference type="ARBA" id="ARBA00023136"/>
    </source>
</evidence>
<dbReference type="InterPro" id="IPR059000">
    <property type="entry name" value="ATPase_P-type_domA"/>
</dbReference>
<reference evidence="11 12" key="1">
    <citation type="submission" date="2022-03" db="EMBL/GenBank/DDBJ databases">
        <title>Genomic Encyclopedia of Type Strains, Phase III (KMG-III): the genomes of soil and plant-associated and newly described type strains.</title>
        <authorList>
            <person name="Whitman W."/>
        </authorList>
    </citation>
    <scope>NUCLEOTIDE SEQUENCE [LARGE SCALE GENOMIC DNA]</scope>
    <source>
        <strain evidence="11 12">BSker1</strain>
    </source>
</reference>
<feature type="transmembrane region" description="Helical" evidence="9">
    <location>
        <begin position="254"/>
        <end position="273"/>
    </location>
</feature>
<evidence type="ECO:0000256" key="7">
    <source>
        <dbReference type="ARBA" id="ARBA00022989"/>
    </source>
</evidence>
<feature type="transmembrane region" description="Helical" evidence="9">
    <location>
        <begin position="67"/>
        <end position="85"/>
    </location>
</feature>
<gene>
    <name evidence="11" type="ORF">J2T60_001386</name>
</gene>
<protein>
    <submittedName>
        <fullName evidence="11">Ca2+-transporting ATPase</fullName>
    </submittedName>
</protein>
<name>A0ABT1G7Y3_9GAMM</name>
<keyword evidence="12" id="KW-1185">Reference proteome</keyword>
<dbReference type="InterPro" id="IPR004014">
    <property type="entry name" value="ATPase_P-typ_cation-transptr_N"/>
</dbReference>
<feature type="domain" description="Cation-transporting P-type ATPase N-terminal" evidence="10">
    <location>
        <begin position="14"/>
        <end position="87"/>
    </location>
</feature>
<dbReference type="InterPro" id="IPR023214">
    <property type="entry name" value="HAD_sf"/>
</dbReference>
<dbReference type="Pfam" id="PF00122">
    <property type="entry name" value="E1-E2_ATPase"/>
    <property type="match status" value="1"/>
</dbReference>
<dbReference type="InterPro" id="IPR006068">
    <property type="entry name" value="ATPase_P-typ_cation-transptr_C"/>
</dbReference>
<feature type="transmembrane region" description="Helical" evidence="9">
    <location>
        <begin position="857"/>
        <end position="875"/>
    </location>
</feature>
<evidence type="ECO:0000259" key="10">
    <source>
        <dbReference type="SMART" id="SM00831"/>
    </source>
</evidence>
<dbReference type="InterPro" id="IPR018303">
    <property type="entry name" value="ATPase_P-typ_P_site"/>
</dbReference>
<comment type="similarity">
    <text evidence="2">Belongs to the cation transport ATPase (P-type) (TC 3.A.3) family. Type IIA subfamily.</text>
</comment>
<feature type="transmembrane region" description="Helical" evidence="9">
    <location>
        <begin position="895"/>
        <end position="913"/>
    </location>
</feature>
<evidence type="ECO:0000256" key="6">
    <source>
        <dbReference type="ARBA" id="ARBA00022967"/>
    </source>
</evidence>
<evidence type="ECO:0000313" key="12">
    <source>
        <dbReference type="Proteomes" id="UP001523550"/>
    </source>
</evidence>
<dbReference type="InterPro" id="IPR023299">
    <property type="entry name" value="ATPase_P-typ_cyto_dom_N"/>
</dbReference>
<dbReference type="NCBIfam" id="TIGR01494">
    <property type="entry name" value="ATPase_P-type"/>
    <property type="match status" value="2"/>
</dbReference>
<dbReference type="SFLD" id="SFLDF00027">
    <property type="entry name" value="p-type_atpase"/>
    <property type="match status" value="1"/>
</dbReference>
<keyword evidence="5" id="KW-0067">ATP-binding</keyword>
<dbReference type="InterPro" id="IPR050510">
    <property type="entry name" value="Cation_transp_ATPase_P-type"/>
</dbReference>
<dbReference type="Gene3D" id="3.40.50.1000">
    <property type="entry name" value="HAD superfamily/HAD-like"/>
    <property type="match status" value="1"/>
</dbReference>
<dbReference type="SFLD" id="SFLDG00002">
    <property type="entry name" value="C1.7:_P-type_atpase_like"/>
    <property type="match status" value="1"/>
</dbReference>
<keyword evidence="7 9" id="KW-1133">Transmembrane helix</keyword>
<dbReference type="Pfam" id="PF00689">
    <property type="entry name" value="Cation_ATPase_C"/>
    <property type="match status" value="1"/>
</dbReference>
<dbReference type="Gene3D" id="3.40.1110.10">
    <property type="entry name" value="Calcium-transporting ATPase, cytoplasmic domain N"/>
    <property type="match status" value="1"/>
</dbReference>
<dbReference type="CDD" id="cd02080">
    <property type="entry name" value="P-type_ATPase_cation"/>
    <property type="match status" value="1"/>
</dbReference>
<dbReference type="Gene3D" id="1.20.1110.10">
    <property type="entry name" value="Calcium-transporting ATPase, transmembrane domain"/>
    <property type="match status" value="1"/>
</dbReference>
<evidence type="ECO:0000256" key="2">
    <source>
        <dbReference type="ARBA" id="ARBA00005675"/>
    </source>
</evidence>
<comment type="subcellular location">
    <subcellularLocation>
        <location evidence="1">Membrane</location>
        <topology evidence="1">Multi-pass membrane protein</topology>
    </subcellularLocation>
</comment>
<feature type="transmembrane region" description="Helical" evidence="9">
    <location>
        <begin position="819"/>
        <end position="837"/>
    </location>
</feature>
<feature type="transmembrane region" description="Helical" evidence="9">
    <location>
        <begin position="722"/>
        <end position="741"/>
    </location>
</feature>
<keyword evidence="8 9" id="KW-0472">Membrane</keyword>
<evidence type="ECO:0000256" key="1">
    <source>
        <dbReference type="ARBA" id="ARBA00004141"/>
    </source>
</evidence>
<dbReference type="InterPro" id="IPR036412">
    <property type="entry name" value="HAD-like_sf"/>
</dbReference>
<dbReference type="PANTHER" id="PTHR43294">
    <property type="entry name" value="SODIUM/POTASSIUM-TRANSPORTING ATPASE SUBUNIT ALPHA"/>
    <property type="match status" value="1"/>
</dbReference>
<feature type="transmembrane region" description="Helical" evidence="9">
    <location>
        <begin position="787"/>
        <end position="807"/>
    </location>
</feature>
<dbReference type="PANTHER" id="PTHR43294:SF20">
    <property type="entry name" value="P-TYPE ATPASE"/>
    <property type="match status" value="1"/>
</dbReference>
<dbReference type="InterPro" id="IPR001757">
    <property type="entry name" value="P_typ_ATPase"/>
</dbReference>
<dbReference type="Pfam" id="PF00690">
    <property type="entry name" value="Cation_ATPase_N"/>
    <property type="match status" value="1"/>
</dbReference>
<accession>A0ABT1G7Y3</accession>
<dbReference type="InterPro" id="IPR023298">
    <property type="entry name" value="ATPase_P-typ_TM_dom_sf"/>
</dbReference>
<dbReference type="SMART" id="SM00831">
    <property type="entry name" value="Cation_ATPase_N"/>
    <property type="match status" value="1"/>
</dbReference>
<dbReference type="SUPFAM" id="SSF81653">
    <property type="entry name" value="Calcium ATPase, transduction domain A"/>
    <property type="match status" value="1"/>
</dbReference>
<keyword evidence="4" id="KW-0547">Nucleotide-binding</keyword>
<evidence type="ECO:0000256" key="4">
    <source>
        <dbReference type="ARBA" id="ARBA00022741"/>
    </source>
</evidence>
<dbReference type="Gene3D" id="2.70.150.10">
    <property type="entry name" value="Calcium-transporting ATPase, cytoplasmic transduction domain A"/>
    <property type="match status" value="1"/>
</dbReference>
<dbReference type="InterPro" id="IPR044492">
    <property type="entry name" value="P_typ_ATPase_HD_dom"/>
</dbReference>
<dbReference type="SFLD" id="SFLDS00003">
    <property type="entry name" value="Haloacid_Dehalogenase"/>
    <property type="match status" value="1"/>
</dbReference>
<organism evidence="11 12">
    <name type="scientific">Natronospira proteinivora</name>
    <dbReference type="NCBI Taxonomy" id="1807133"/>
    <lineage>
        <taxon>Bacteria</taxon>
        <taxon>Pseudomonadati</taxon>
        <taxon>Pseudomonadota</taxon>
        <taxon>Gammaproteobacteria</taxon>
        <taxon>Natronospirales</taxon>
        <taxon>Natronospiraceae</taxon>
        <taxon>Natronospira</taxon>
    </lineage>
</organism>
<dbReference type="Pfam" id="PF08282">
    <property type="entry name" value="Hydrolase_3"/>
    <property type="match status" value="1"/>
</dbReference>
<evidence type="ECO:0000256" key="9">
    <source>
        <dbReference type="SAM" id="Phobius"/>
    </source>
</evidence>
<evidence type="ECO:0000256" key="5">
    <source>
        <dbReference type="ARBA" id="ARBA00022840"/>
    </source>
</evidence>
<evidence type="ECO:0000256" key="3">
    <source>
        <dbReference type="ARBA" id="ARBA00022692"/>
    </source>
</evidence>
<dbReference type="SUPFAM" id="SSF81660">
    <property type="entry name" value="Metal cation-transporting ATPase, ATP-binding domain N"/>
    <property type="match status" value="1"/>
</dbReference>
<dbReference type="EMBL" id="JALJYF010000001">
    <property type="protein sequence ID" value="MCP1727421.1"/>
    <property type="molecule type" value="Genomic_DNA"/>
</dbReference>
<dbReference type="InterPro" id="IPR008250">
    <property type="entry name" value="ATPase_P-typ_transduc_dom_A_sf"/>
</dbReference>
<dbReference type="RefSeq" id="WP_253447334.1">
    <property type="nucleotide sequence ID" value="NZ_JALJYF010000001.1"/>
</dbReference>
<dbReference type="PROSITE" id="PS00154">
    <property type="entry name" value="ATPASE_E1_E2"/>
    <property type="match status" value="1"/>
</dbReference>
<keyword evidence="6" id="KW-1278">Translocase</keyword>
<dbReference type="SUPFAM" id="SSF81665">
    <property type="entry name" value="Calcium ATPase, transmembrane domain M"/>
    <property type="match status" value="1"/>
</dbReference>
<feature type="transmembrane region" description="Helical" evidence="9">
    <location>
        <begin position="91"/>
        <end position="107"/>
    </location>
</feature>
<proteinExistence type="inferred from homology"/>
<keyword evidence="3 9" id="KW-0812">Transmembrane</keyword>